<feature type="region of interest" description="Disordered" evidence="1">
    <location>
        <begin position="184"/>
        <end position="280"/>
    </location>
</feature>
<keyword evidence="3" id="KW-1185">Reference proteome</keyword>
<dbReference type="STRING" id="53463.SAMN05444389_10665"/>
<evidence type="ECO:0000313" key="3">
    <source>
        <dbReference type="Proteomes" id="UP000184444"/>
    </source>
</evidence>
<name>A0A1M7HFL1_9RHOB</name>
<feature type="region of interest" description="Disordered" evidence="1">
    <location>
        <begin position="142"/>
        <end position="169"/>
    </location>
</feature>
<accession>A0A1M7HFL1</accession>
<evidence type="ECO:0000256" key="1">
    <source>
        <dbReference type="SAM" id="MobiDB-lite"/>
    </source>
</evidence>
<gene>
    <name evidence="2" type="ORF">SAMN05444389_10665</name>
</gene>
<dbReference type="Proteomes" id="UP000184444">
    <property type="component" value="Unassembled WGS sequence"/>
</dbReference>
<feature type="compositionally biased region" description="Pro residues" evidence="1">
    <location>
        <begin position="89"/>
        <end position="116"/>
    </location>
</feature>
<proteinExistence type="predicted"/>
<feature type="compositionally biased region" description="Polar residues" evidence="1">
    <location>
        <begin position="156"/>
        <end position="168"/>
    </location>
</feature>
<dbReference type="AlphaFoldDB" id="A0A1M7HFL1"/>
<feature type="compositionally biased region" description="Low complexity" evidence="1">
    <location>
        <begin position="265"/>
        <end position="280"/>
    </location>
</feature>
<protein>
    <submittedName>
        <fullName evidence="2">Uncharacterized protein</fullName>
    </submittedName>
</protein>
<reference evidence="3" key="1">
    <citation type="submission" date="2016-11" db="EMBL/GenBank/DDBJ databases">
        <authorList>
            <person name="Varghese N."/>
            <person name="Submissions S."/>
        </authorList>
    </citation>
    <scope>NUCLEOTIDE SEQUENCE [LARGE SCALE GENOMIC DNA]</scope>
    <source>
        <strain evidence="3">DSM 6637</strain>
    </source>
</reference>
<feature type="region of interest" description="Disordered" evidence="1">
    <location>
        <begin position="70"/>
        <end position="118"/>
    </location>
</feature>
<evidence type="ECO:0000313" key="2">
    <source>
        <dbReference type="EMBL" id="SHM27230.1"/>
    </source>
</evidence>
<dbReference type="EMBL" id="FRCK01000006">
    <property type="protein sequence ID" value="SHM27230.1"/>
    <property type="molecule type" value="Genomic_DNA"/>
</dbReference>
<organism evidence="2 3">
    <name type="scientific">Paracoccus solventivorans</name>
    <dbReference type="NCBI Taxonomy" id="53463"/>
    <lineage>
        <taxon>Bacteria</taxon>
        <taxon>Pseudomonadati</taxon>
        <taxon>Pseudomonadota</taxon>
        <taxon>Alphaproteobacteria</taxon>
        <taxon>Rhodobacterales</taxon>
        <taxon>Paracoccaceae</taxon>
        <taxon>Paracoccus</taxon>
    </lineage>
</organism>
<sequence length="280" mass="29493">MVVTGLDAVNGRCLGLACRADKETGAAAADADAENIPLHLNDFRPGGAFRGRHPAAGALRLHPAGISFISGADPHTNARGASGAFPPGKHGPPPRGFPPHVPHSPPPARGFPPQTGPPRTGFLFADTATARERPEADLAVMVRPPGSDWPLPPIRSGQSRRASVQTRQESGRVIAPIRKVAGRPAWRRVSSGDRPQAIEPPRLIQGPAATNRRWPGSWPDQDHPGLPTGIRRGVGPFDEGQIRAARRPNRTQAAPPLSKSQTPCGPSRSRPSGRSSRGAG</sequence>